<dbReference type="AlphaFoldDB" id="A0AA89BUY9"/>
<dbReference type="InterPro" id="IPR020846">
    <property type="entry name" value="MFS_dom"/>
</dbReference>
<comment type="subcellular location">
    <subcellularLocation>
        <location evidence="1">Membrane</location>
        <topology evidence="1">Multi-pass membrane protein</topology>
    </subcellularLocation>
</comment>
<sequence>MSHYEKVLQDLGPFGPFQRRVFVLVSLFETPVAWAMLLPIFLGRKTSWKCESQSASTEGNFSIAGNFSTSQNSSYHQNVTSYDDSPGKCNMDGTPCPGIIFADEFTSIISEWNLVCDRASIPGHITTIQMCGVLVGALITGQIADLIGRRKTLFCTYILLLIFSLGSAFVASWEVFAVMRFMIGALVGGVMVVNFVLPLEFVTPRWRTFCGCIGFWAVGLMTLALWAYYIRDWRYLIICTSLSGIFILLTWWFIPESPRWLLTKGRFEEAEKILKKIAKCNNRELPDMNILKSFAEREQKLREERSLYSYNDLFKSWKLARNTLIVMYGWFVSSAVYYGLNFITGDLTGDLYRNVLVSGFVEIPALIFVVGVNNRIGRRKTISFLMILAGISCFSVFIISLSGKSQSLSVLSVVFAMIGKSGISGGWAATQVFSAETFPTVIRNIGVASCSMAARLGGIAAPQLVLLGSSSKVIPFTIFGILAALYGILVLFLPETSGQPLPDDIHTSNVQANGDIERGGHESVPLQKTES</sequence>
<dbReference type="PROSITE" id="PS50850">
    <property type="entry name" value="MFS"/>
    <property type="match status" value="1"/>
</dbReference>
<reference evidence="8" key="1">
    <citation type="submission" date="2019-08" db="EMBL/GenBank/DDBJ databases">
        <title>The improved chromosome-level genome for the pearl oyster Pinctada fucata martensii using PacBio sequencing and Hi-C.</title>
        <authorList>
            <person name="Zheng Z."/>
        </authorList>
    </citation>
    <scope>NUCLEOTIDE SEQUENCE</scope>
    <source>
        <strain evidence="8">ZZ-2019</strain>
        <tissue evidence="8">Adductor muscle</tissue>
    </source>
</reference>
<dbReference type="EMBL" id="VSWD01000007">
    <property type="protein sequence ID" value="KAK3097018.1"/>
    <property type="molecule type" value="Genomic_DNA"/>
</dbReference>
<dbReference type="SUPFAM" id="SSF103473">
    <property type="entry name" value="MFS general substrate transporter"/>
    <property type="match status" value="1"/>
</dbReference>
<feature type="transmembrane region" description="Helical" evidence="6">
    <location>
        <begin position="235"/>
        <end position="254"/>
    </location>
</feature>
<dbReference type="GO" id="GO:0022857">
    <property type="term" value="F:transmembrane transporter activity"/>
    <property type="evidence" value="ECO:0007669"/>
    <property type="project" value="InterPro"/>
</dbReference>
<feature type="transmembrane region" description="Helical" evidence="6">
    <location>
        <begin position="21"/>
        <end position="42"/>
    </location>
</feature>
<evidence type="ECO:0000259" key="7">
    <source>
        <dbReference type="PROSITE" id="PS50850"/>
    </source>
</evidence>
<dbReference type="InterPro" id="IPR005828">
    <property type="entry name" value="MFS_sugar_transport-like"/>
</dbReference>
<feature type="region of interest" description="Disordered" evidence="5">
    <location>
        <begin position="503"/>
        <end position="531"/>
    </location>
</feature>
<organism evidence="8 9">
    <name type="scientific">Pinctada imbricata</name>
    <name type="common">Atlantic pearl-oyster</name>
    <name type="synonym">Pinctada martensii</name>
    <dbReference type="NCBI Taxonomy" id="66713"/>
    <lineage>
        <taxon>Eukaryota</taxon>
        <taxon>Metazoa</taxon>
        <taxon>Spiralia</taxon>
        <taxon>Lophotrochozoa</taxon>
        <taxon>Mollusca</taxon>
        <taxon>Bivalvia</taxon>
        <taxon>Autobranchia</taxon>
        <taxon>Pteriomorphia</taxon>
        <taxon>Pterioida</taxon>
        <taxon>Pterioidea</taxon>
        <taxon>Pteriidae</taxon>
        <taxon>Pinctada</taxon>
    </lineage>
</organism>
<feature type="transmembrane region" description="Helical" evidence="6">
    <location>
        <begin position="384"/>
        <end position="402"/>
    </location>
</feature>
<keyword evidence="2 6" id="KW-0812">Transmembrane</keyword>
<keyword evidence="4 6" id="KW-0472">Membrane</keyword>
<evidence type="ECO:0000256" key="1">
    <source>
        <dbReference type="ARBA" id="ARBA00004141"/>
    </source>
</evidence>
<evidence type="ECO:0000313" key="9">
    <source>
        <dbReference type="Proteomes" id="UP001186944"/>
    </source>
</evidence>
<evidence type="ECO:0000256" key="6">
    <source>
        <dbReference type="SAM" id="Phobius"/>
    </source>
</evidence>
<feature type="transmembrane region" description="Helical" evidence="6">
    <location>
        <begin position="177"/>
        <end position="197"/>
    </location>
</feature>
<feature type="transmembrane region" description="Helical" evidence="6">
    <location>
        <begin position="209"/>
        <end position="229"/>
    </location>
</feature>
<feature type="transmembrane region" description="Helical" evidence="6">
    <location>
        <begin position="319"/>
        <end position="339"/>
    </location>
</feature>
<evidence type="ECO:0000256" key="5">
    <source>
        <dbReference type="SAM" id="MobiDB-lite"/>
    </source>
</evidence>
<keyword evidence="9" id="KW-1185">Reference proteome</keyword>
<dbReference type="PROSITE" id="PS00217">
    <property type="entry name" value="SUGAR_TRANSPORT_2"/>
    <property type="match status" value="1"/>
</dbReference>
<dbReference type="PROSITE" id="PS00216">
    <property type="entry name" value="SUGAR_TRANSPORT_1"/>
    <property type="match status" value="1"/>
</dbReference>
<feature type="transmembrane region" description="Helical" evidence="6">
    <location>
        <begin position="121"/>
        <end position="140"/>
    </location>
</feature>
<dbReference type="InterPro" id="IPR036259">
    <property type="entry name" value="MFS_trans_sf"/>
</dbReference>
<evidence type="ECO:0000256" key="2">
    <source>
        <dbReference type="ARBA" id="ARBA00022692"/>
    </source>
</evidence>
<dbReference type="PANTHER" id="PTHR24064">
    <property type="entry name" value="SOLUTE CARRIER FAMILY 22 MEMBER"/>
    <property type="match status" value="1"/>
</dbReference>
<keyword evidence="3 6" id="KW-1133">Transmembrane helix</keyword>
<dbReference type="Gene3D" id="1.20.1250.20">
    <property type="entry name" value="MFS general substrate transporter like domains"/>
    <property type="match status" value="1"/>
</dbReference>
<feature type="domain" description="Major facilitator superfamily (MFS) profile" evidence="7">
    <location>
        <begin position="58"/>
        <end position="498"/>
    </location>
</feature>
<evidence type="ECO:0000313" key="8">
    <source>
        <dbReference type="EMBL" id="KAK3097018.1"/>
    </source>
</evidence>
<accession>A0AA89BUY9</accession>
<comment type="caution">
    <text evidence="8">The sequence shown here is derived from an EMBL/GenBank/DDBJ whole genome shotgun (WGS) entry which is preliminary data.</text>
</comment>
<feature type="transmembrane region" description="Helical" evidence="6">
    <location>
        <begin position="473"/>
        <end position="493"/>
    </location>
</feature>
<feature type="transmembrane region" description="Helical" evidence="6">
    <location>
        <begin position="351"/>
        <end position="372"/>
    </location>
</feature>
<dbReference type="Pfam" id="PF00083">
    <property type="entry name" value="Sugar_tr"/>
    <property type="match status" value="1"/>
</dbReference>
<proteinExistence type="predicted"/>
<feature type="transmembrane region" description="Helical" evidence="6">
    <location>
        <begin position="152"/>
        <end position="171"/>
    </location>
</feature>
<name>A0AA89BUY9_PINIB</name>
<dbReference type="CDD" id="cd17317">
    <property type="entry name" value="MFS_SLC22"/>
    <property type="match status" value="1"/>
</dbReference>
<gene>
    <name evidence="8" type="ORF">FSP39_005624</name>
</gene>
<dbReference type="GO" id="GO:0016020">
    <property type="term" value="C:membrane"/>
    <property type="evidence" value="ECO:0007669"/>
    <property type="project" value="UniProtKB-SubCell"/>
</dbReference>
<protein>
    <recommendedName>
        <fullName evidence="7">Major facilitator superfamily (MFS) profile domain-containing protein</fullName>
    </recommendedName>
</protein>
<dbReference type="Proteomes" id="UP001186944">
    <property type="component" value="Unassembled WGS sequence"/>
</dbReference>
<evidence type="ECO:0000256" key="4">
    <source>
        <dbReference type="ARBA" id="ARBA00023136"/>
    </source>
</evidence>
<dbReference type="InterPro" id="IPR005829">
    <property type="entry name" value="Sugar_transporter_CS"/>
</dbReference>
<evidence type="ECO:0000256" key="3">
    <source>
        <dbReference type="ARBA" id="ARBA00022989"/>
    </source>
</evidence>